<protein>
    <submittedName>
        <fullName evidence="1">Uncharacterized protein</fullName>
    </submittedName>
</protein>
<organism evidence="1 2">
    <name type="scientific">Macroventuria anomochaeta</name>
    <dbReference type="NCBI Taxonomy" id="301207"/>
    <lineage>
        <taxon>Eukaryota</taxon>
        <taxon>Fungi</taxon>
        <taxon>Dikarya</taxon>
        <taxon>Ascomycota</taxon>
        <taxon>Pezizomycotina</taxon>
        <taxon>Dothideomycetes</taxon>
        <taxon>Pleosporomycetidae</taxon>
        <taxon>Pleosporales</taxon>
        <taxon>Pleosporineae</taxon>
        <taxon>Didymellaceae</taxon>
        <taxon>Macroventuria</taxon>
    </lineage>
</organism>
<evidence type="ECO:0000313" key="1">
    <source>
        <dbReference type="EMBL" id="KAF2629995.1"/>
    </source>
</evidence>
<comment type="caution">
    <text evidence="1">The sequence shown here is derived from an EMBL/GenBank/DDBJ whole genome shotgun (WGS) entry which is preliminary data.</text>
</comment>
<evidence type="ECO:0000313" key="2">
    <source>
        <dbReference type="Proteomes" id="UP000799754"/>
    </source>
</evidence>
<dbReference type="EMBL" id="MU006708">
    <property type="protein sequence ID" value="KAF2629995.1"/>
    <property type="molecule type" value="Genomic_DNA"/>
</dbReference>
<gene>
    <name evidence="1" type="ORF">BU25DRAFT_262552</name>
</gene>
<dbReference type="Proteomes" id="UP000799754">
    <property type="component" value="Unassembled WGS sequence"/>
</dbReference>
<reference evidence="1" key="1">
    <citation type="journal article" date="2020" name="Stud. Mycol.">
        <title>101 Dothideomycetes genomes: a test case for predicting lifestyles and emergence of pathogens.</title>
        <authorList>
            <person name="Haridas S."/>
            <person name="Albert R."/>
            <person name="Binder M."/>
            <person name="Bloem J."/>
            <person name="Labutti K."/>
            <person name="Salamov A."/>
            <person name="Andreopoulos B."/>
            <person name="Baker S."/>
            <person name="Barry K."/>
            <person name="Bills G."/>
            <person name="Bluhm B."/>
            <person name="Cannon C."/>
            <person name="Castanera R."/>
            <person name="Culley D."/>
            <person name="Daum C."/>
            <person name="Ezra D."/>
            <person name="Gonzalez J."/>
            <person name="Henrissat B."/>
            <person name="Kuo A."/>
            <person name="Liang C."/>
            <person name="Lipzen A."/>
            <person name="Lutzoni F."/>
            <person name="Magnuson J."/>
            <person name="Mondo S."/>
            <person name="Nolan M."/>
            <person name="Ohm R."/>
            <person name="Pangilinan J."/>
            <person name="Park H.-J."/>
            <person name="Ramirez L."/>
            <person name="Alfaro M."/>
            <person name="Sun H."/>
            <person name="Tritt A."/>
            <person name="Yoshinaga Y."/>
            <person name="Zwiers L.-H."/>
            <person name="Turgeon B."/>
            <person name="Goodwin S."/>
            <person name="Spatafora J."/>
            <person name="Crous P."/>
            <person name="Grigoriev I."/>
        </authorList>
    </citation>
    <scope>NUCLEOTIDE SEQUENCE</scope>
    <source>
        <strain evidence="1">CBS 525.71</strain>
    </source>
</reference>
<keyword evidence="2" id="KW-1185">Reference proteome</keyword>
<proteinExistence type="predicted"/>
<sequence>MPGFTAMRAPLLAFTTSVLDTLEFLRPLAANHILATSLFWGAAPVCMPLHQRPPCGTSIPSPNQARATAHAASRERIINIQRVLYHHLRRTRNCILQGQVFFRRTASAGQVQVLRFTVDPDSGGDFDSSTAVRPLFR</sequence>
<accession>A0ACB6S8T9</accession>
<name>A0ACB6S8T9_9PLEO</name>